<dbReference type="RefSeq" id="WP_167668820.1">
    <property type="nucleotide sequence ID" value="NZ_JACCEW010000001.1"/>
</dbReference>
<feature type="signal peptide" evidence="2">
    <location>
        <begin position="1"/>
        <end position="22"/>
    </location>
</feature>
<dbReference type="Pfam" id="PF03401">
    <property type="entry name" value="TctC"/>
    <property type="match status" value="1"/>
</dbReference>
<evidence type="ECO:0000313" key="4">
    <source>
        <dbReference type="Proteomes" id="UP000580517"/>
    </source>
</evidence>
<dbReference type="PANTHER" id="PTHR42928:SF5">
    <property type="entry name" value="BLR1237 PROTEIN"/>
    <property type="match status" value="1"/>
</dbReference>
<keyword evidence="2" id="KW-0732">Signal</keyword>
<dbReference type="CDD" id="cd07012">
    <property type="entry name" value="PBP2_Bug_TTT"/>
    <property type="match status" value="1"/>
</dbReference>
<name>A0A853F5K1_9BURK</name>
<dbReference type="AlphaFoldDB" id="A0A853F5K1"/>
<protein>
    <submittedName>
        <fullName evidence="3">Tripartite tricarboxylate transporter substrate binding protein</fullName>
    </submittedName>
</protein>
<evidence type="ECO:0000256" key="1">
    <source>
        <dbReference type="ARBA" id="ARBA00006987"/>
    </source>
</evidence>
<comment type="caution">
    <text evidence="3">The sequence shown here is derived from an EMBL/GenBank/DDBJ whole genome shotgun (WGS) entry which is preliminary data.</text>
</comment>
<sequence length="323" mass="33922">MRIKTLAMGLCLSLMTAAAAQADTVKYPEKPVVIIVPYSPGGGSDNVSRAMARHLSKLWGQSVVVENKPGADGLIATNDTIRAKADGYTLLVSIPAIAMLKYTNKSLKTDPLTQLTPVTMMATGPTALVVKGGSDIKTVEDYKRFCTDEKNNCSWASGEPFTLMVGSGMMASLGLSGKVTNVRYAGTSAAVNDVIGGHVTSLVTGTSSVLSHHKSGDLRILAVSGDKRLAELPDVPTYAEAGLGDVAFSNNWYGLFAPAGTPEDVKTKIAAGFHEAANAPEVLKVLKPLLLTPVGSSPQEFAQRLAQDQKVIDAAAGEVFKEE</sequence>
<organism evidence="3 4">
    <name type="scientific">Allopusillimonas soli</name>
    <dbReference type="NCBI Taxonomy" id="659016"/>
    <lineage>
        <taxon>Bacteria</taxon>
        <taxon>Pseudomonadati</taxon>
        <taxon>Pseudomonadota</taxon>
        <taxon>Betaproteobacteria</taxon>
        <taxon>Burkholderiales</taxon>
        <taxon>Alcaligenaceae</taxon>
        <taxon>Allopusillimonas</taxon>
    </lineage>
</organism>
<dbReference type="PANTHER" id="PTHR42928">
    <property type="entry name" value="TRICARBOXYLATE-BINDING PROTEIN"/>
    <property type="match status" value="1"/>
</dbReference>
<reference evidence="3 4" key="1">
    <citation type="submission" date="2020-07" db="EMBL/GenBank/DDBJ databases">
        <title>Taxonomic revisions and descriptions of new bacterial species based on genomic comparisons in the high-G+C-content subgroup of the family Alcaligenaceae.</title>
        <authorList>
            <person name="Szabo A."/>
            <person name="Felfoldi T."/>
        </authorList>
    </citation>
    <scope>NUCLEOTIDE SEQUENCE [LARGE SCALE GENOMIC DNA]</scope>
    <source>
        <strain evidence="3 4">DSM 25264</strain>
    </source>
</reference>
<feature type="chain" id="PRO_5032586235" evidence="2">
    <location>
        <begin position="23"/>
        <end position="323"/>
    </location>
</feature>
<evidence type="ECO:0000256" key="2">
    <source>
        <dbReference type="SAM" id="SignalP"/>
    </source>
</evidence>
<dbReference type="Proteomes" id="UP000580517">
    <property type="component" value="Unassembled WGS sequence"/>
</dbReference>
<accession>A0A853F5K1</accession>
<dbReference type="EMBL" id="JACCEW010000001">
    <property type="protein sequence ID" value="NYT35795.1"/>
    <property type="molecule type" value="Genomic_DNA"/>
</dbReference>
<dbReference type="InterPro" id="IPR005064">
    <property type="entry name" value="BUG"/>
</dbReference>
<gene>
    <name evidence="3" type="ORF">H0A68_02840</name>
</gene>
<dbReference type="Gene3D" id="3.40.190.150">
    <property type="entry name" value="Bordetella uptake gene, domain 1"/>
    <property type="match status" value="1"/>
</dbReference>
<proteinExistence type="inferred from homology"/>
<dbReference type="PIRSF" id="PIRSF017082">
    <property type="entry name" value="YflP"/>
    <property type="match status" value="1"/>
</dbReference>
<dbReference type="InterPro" id="IPR042100">
    <property type="entry name" value="Bug_dom1"/>
</dbReference>
<dbReference type="Gene3D" id="3.40.190.10">
    <property type="entry name" value="Periplasmic binding protein-like II"/>
    <property type="match status" value="1"/>
</dbReference>
<keyword evidence="4" id="KW-1185">Reference proteome</keyword>
<evidence type="ECO:0000313" key="3">
    <source>
        <dbReference type="EMBL" id="NYT35795.1"/>
    </source>
</evidence>
<comment type="similarity">
    <text evidence="1">Belongs to the UPF0065 (bug) family.</text>
</comment>
<dbReference type="SUPFAM" id="SSF53850">
    <property type="entry name" value="Periplasmic binding protein-like II"/>
    <property type="match status" value="1"/>
</dbReference>